<accession>A0A2C6MDQ2</accession>
<evidence type="ECO:0000259" key="1">
    <source>
        <dbReference type="Pfam" id="PF03551"/>
    </source>
</evidence>
<dbReference type="PANTHER" id="PTHR33169">
    <property type="entry name" value="PADR-FAMILY TRANSCRIPTIONAL REGULATOR"/>
    <property type="match status" value="1"/>
</dbReference>
<dbReference type="PANTHER" id="PTHR33169:SF14">
    <property type="entry name" value="TRANSCRIPTIONAL REGULATOR RV3488"/>
    <property type="match status" value="1"/>
</dbReference>
<dbReference type="AlphaFoldDB" id="A0A2C6MDQ2"/>
<name>A0A2C6MDQ2_9FIRM</name>
<dbReference type="Proteomes" id="UP000222564">
    <property type="component" value="Unassembled WGS sequence"/>
</dbReference>
<dbReference type="InterPro" id="IPR036390">
    <property type="entry name" value="WH_DNA-bd_sf"/>
</dbReference>
<protein>
    <submittedName>
        <fullName evidence="2">PadR family transcriptional regulator</fullName>
    </submittedName>
</protein>
<gene>
    <name evidence="2" type="ORF">P378_03155</name>
</gene>
<dbReference type="SUPFAM" id="SSF46785">
    <property type="entry name" value="Winged helix' DNA-binding domain"/>
    <property type="match status" value="1"/>
</dbReference>
<organism evidence="2 3">
    <name type="scientific">Desulforamulus profundi</name>
    <dbReference type="NCBI Taxonomy" id="1383067"/>
    <lineage>
        <taxon>Bacteria</taxon>
        <taxon>Bacillati</taxon>
        <taxon>Bacillota</taxon>
        <taxon>Clostridia</taxon>
        <taxon>Eubacteriales</taxon>
        <taxon>Peptococcaceae</taxon>
        <taxon>Desulforamulus</taxon>
    </lineage>
</organism>
<dbReference type="OrthoDB" id="9808017at2"/>
<comment type="caution">
    <text evidence="2">The sequence shown here is derived from an EMBL/GenBank/DDBJ whole genome shotgun (WGS) entry which is preliminary data.</text>
</comment>
<evidence type="ECO:0000313" key="3">
    <source>
        <dbReference type="Proteomes" id="UP000222564"/>
    </source>
</evidence>
<proteinExistence type="predicted"/>
<dbReference type="Pfam" id="PF03551">
    <property type="entry name" value="PadR"/>
    <property type="match status" value="1"/>
</dbReference>
<dbReference type="EMBL" id="AWQQ01000020">
    <property type="protein sequence ID" value="PHJ39419.1"/>
    <property type="molecule type" value="Genomic_DNA"/>
</dbReference>
<feature type="domain" description="Transcription regulator PadR N-terminal" evidence="1">
    <location>
        <begin position="14"/>
        <end position="84"/>
    </location>
</feature>
<dbReference type="Gene3D" id="1.10.10.10">
    <property type="entry name" value="Winged helix-like DNA-binding domain superfamily/Winged helix DNA-binding domain"/>
    <property type="match status" value="1"/>
</dbReference>
<dbReference type="InterPro" id="IPR036388">
    <property type="entry name" value="WH-like_DNA-bd_sf"/>
</dbReference>
<reference evidence="2 3" key="1">
    <citation type="submission" date="2013-09" db="EMBL/GenBank/DDBJ databases">
        <title>Biodegradation of hydrocarbons in the deep terrestrial subsurface : characterization of a microbial consortium composed of two Desulfotomaculum species originating from a deep geological formation.</title>
        <authorList>
            <person name="Aullo T."/>
            <person name="Berlendis S."/>
            <person name="Lascourreges J.-F."/>
            <person name="Dessort D."/>
            <person name="Saint-Laurent S."/>
            <person name="Schraauwers B."/>
            <person name="Mas J."/>
            <person name="Magot M."/>
            <person name="Ranchou-Peyruse A."/>
        </authorList>
    </citation>
    <scope>NUCLEOTIDE SEQUENCE [LARGE SCALE GENOMIC DNA]</scope>
    <source>
        <strain evidence="2 3">Bs107</strain>
    </source>
</reference>
<keyword evidence="3" id="KW-1185">Reference proteome</keyword>
<dbReference type="InterPro" id="IPR005149">
    <property type="entry name" value="Tscrpt_reg_PadR_N"/>
</dbReference>
<evidence type="ECO:0000313" key="2">
    <source>
        <dbReference type="EMBL" id="PHJ39419.1"/>
    </source>
</evidence>
<dbReference type="InterPro" id="IPR052509">
    <property type="entry name" value="Metal_resp_DNA-bind_regulator"/>
</dbReference>
<sequence length="100" mass="11453">MLRELFLGFIRVHILYHASLNPVYGLELMEELARHGYPVGPGTMYPILNKLEENGLLVSEKINVEGKLRKYYRITEAGGEVLAEAKGKIRELAREVLEER</sequence>
<dbReference type="RefSeq" id="WP_099082192.1">
    <property type="nucleotide sequence ID" value="NZ_AWQQ01000020.1"/>
</dbReference>